<dbReference type="EMBL" id="KZ302004">
    <property type="protein sequence ID" value="PFH50422.1"/>
    <property type="molecule type" value="Genomic_DNA"/>
</dbReference>
<keyword evidence="14" id="KW-1185">Reference proteome</keyword>
<dbReference type="SMART" id="SM00647">
    <property type="entry name" value="IBR"/>
    <property type="match status" value="2"/>
</dbReference>
<dbReference type="GO" id="GO:0008270">
    <property type="term" value="F:zinc ion binding"/>
    <property type="evidence" value="ECO:0007669"/>
    <property type="project" value="UniProtKB-KW"/>
</dbReference>
<feature type="domain" description="C3H1-type" evidence="11">
    <location>
        <begin position="11"/>
        <end position="39"/>
    </location>
</feature>
<dbReference type="Gene3D" id="3.30.40.10">
    <property type="entry name" value="Zinc/RING finger domain, C3HC4 (zinc finger)"/>
    <property type="match status" value="1"/>
</dbReference>
<dbReference type="SUPFAM" id="SSF57850">
    <property type="entry name" value="RING/U-box"/>
    <property type="match status" value="3"/>
</dbReference>
<evidence type="ECO:0000256" key="6">
    <source>
        <dbReference type="ARBA" id="ARBA00022786"/>
    </source>
</evidence>
<dbReference type="GO" id="GO:0043161">
    <property type="term" value="P:proteasome-mediated ubiquitin-dependent protein catabolic process"/>
    <property type="evidence" value="ECO:0007669"/>
    <property type="project" value="TreeGrafter"/>
</dbReference>
<dbReference type="SMART" id="SM00184">
    <property type="entry name" value="RING"/>
    <property type="match status" value="1"/>
</dbReference>
<dbReference type="SUPFAM" id="SSF54928">
    <property type="entry name" value="RNA-binding domain, RBD"/>
    <property type="match status" value="1"/>
</dbReference>
<dbReference type="InterPro" id="IPR000571">
    <property type="entry name" value="Znf_CCCH"/>
</dbReference>
<protein>
    <recommendedName>
        <fullName evidence="15">RING-type E3 ubiquitin transferase</fullName>
    </recommendedName>
</protein>
<evidence type="ECO:0000256" key="2">
    <source>
        <dbReference type="ARBA" id="ARBA00022679"/>
    </source>
</evidence>
<name>A0A2A9NRY0_9AGAR</name>
<evidence type="ECO:0000256" key="9">
    <source>
        <dbReference type="SAM" id="MobiDB-lite"/>
    </source>
</evidence>
<dbReference type="GO" id="GO:0043130">
    <property type="term" value="F:ubiquitin binding"/>
    <property type="evidence" value="ECO:0007669"/>
    <property type="project" value="TreeGrafter"/>
</dbReference>
<feature type="region of interest" description="Disordered" evidence="9">
    <location>
        <begin position="96"/>
        <end position="125"/>
    </location>
</feature>
<accession>A0A2A9NRY0</accession>
<evidence type="ECO:0000313" key="14">
    <source>
        <dbReference type="Proteomes" id="UP000242287"/>
    </source>
</evidence>
<dbReference type="InterPro" id="IPR012677">
    <property type="entry name" value="Nucleotide-bd_a/b_plait_sf"/>
</dbReference>
<organism evidence="13 14">
    <name type="scientific">Amanita thiersii Skay4041</name>
    <dbReference type="NCBI Taxonomy" id="703135"/>
    <lineage>
        <taxon>Eukaryota</taxon>
        <taxon>Fungi</taxon>
        <taxon>Dikarya</taxon>
        <taxon>Basidiomycota</taxon>
        <taxon>Agaricomycotina</taxon>
        <taxon>Agaricomycetes</taxon>
        <taxon>Agaricomycetidae</taxon>
        <taxon>Agaricales</taxon>
        <taxon>Pluteineae</taxon>
        <taxon>Amanitaceae</taxon>
        <taxon>Amanita</taxon>
    </lineage>
</organism>
<dbReference type="InterPro" id="IPR044066">
    <property type="entry name" value="TRIAD_supradom"/>
</dbReference>
<reference evidence="13 14" key="1">
    <citation type="submission" date="2014-02" db="EMBL/GenBank/DDBJ databases">
        <title>Transposable element dynamics among asymbiotic and ectomycorrhizal Amanita fungi.</title>
        <authorList>
            <consortium name="DOE Joint Genome Institute"/>
            <person name="Hess J."/>
            <person name="Skrede I."/>
            <person name="Wolfe B."/>
            <person name="LaButti K."/>
            <person name="Ohm R.A."/>
            <person name="Grigoriev I.V."/>
            <person name="Pringle A."/>
        </authorList>
    </citation>
    <scope>NUCLEOTIDE SEQUENCE [LARGE SCALE GENOMIC DNA]</scope>
    <source>
        <strain evidence="13 14">SKay4041</strain>
    </source>
</reference>
<dbReference type="InterPro" id="IPR051628">
    <property type="entry name" value="LUBAC_E3_Ligases"/>
</dbReference>
<dbReference type="AlphaFoldDB" id="A0A2A9NRY0"/>
<dbReference type="GO" id="GO:0097039">
    <property type="term" value="P:protein linear polyubiquitination"/>
    <property type="evidence" value="ECO:0007669"/>
    <property type="project" value="TreeGrafter"/>
</dbReference>
<keyword evidence="7 8" id="KW-0862">Zinc</keyword>
<evidence type="ECO:0000256" key="4">
    <source>
        <dbReference type="ARBA" id="ARBA00022737"/>
    </source>
</evidence>
<keyword evidence="6" id="KW-0833">Ubl conjugation pathway</keyword>
<dbReference type="STRING" id="703135.A0A2A9NRY0"/>
<evidence type="ECO:0000259" key="11">
    <source>
        <dbReference type="PROSITE" id="PS50103"/>
    </source>
</evidence>
<dbReference type="Pfam" id="PF26200">
    <property type="entry name" value="Rcat_RNF216"/>
    <property type="match status" value="1"/>
</dbReference>
<evidence type="ECO:0000256" key="5">
    <source>
        <dbReference type="ARBA" id="ARBA00022771"/>
    </source>
</evidence>
<sequence>MSFNRNRNHINSNKAVCQEFSTTGRCTLGGRCHSLHLLRILNPEAPRPAGPSSHPFQVERPRERAGKALLSKLKDKQSLKASGDGDHEETSAVMVVGGAKPPQPHRRPGKTRQTQPREAEPNAEEQAELQALLKDLEGACKTVQEQLDAKQEATAAKQALLKDFEEACLAREKKLDAEQEDAAAKRAKMEAKREARRVKTEAEKEAIKEARRVKAEEEKEARRIKAEAEKEARRVKAEAEREARRIQAEAARRAKAEADREARRAKVEAEREARRAQVEAERKAKQAEIAQKEANISIQSTVLKESTLVTCGAGIDIRRLACGFDCCYITIKNLPQNVKHHEISELFVQQGVYPELFHVLNTRGVNGKVEARIIIDAELGSVIAAGLNGSEFKDQNLKLDVSESAAPNKMGSSSRTPNLVKISWYLPSRAMIASFPSTTDAQNAVKKFNKAPFHNRKLIVQLDQGRLKNVSISETTSVKISGGLPLDITAEDVRIHTSATQIREIKSGAYTAEQVHSALRQRIEGIGDVKTYEVTPLKNGSNIEEVQVQFNSWESAKKARDLLQVQKLSTGYPNMKVWLQEPILYTITIPLVQYNAQKPLWDSFAERDDNKAAFVRVTNISDDRVAIRVFGEDKKVVGQLKVRVESVIAGERLDGTLWNRHFTTASGRQFLEDVHTQTKAYVRCDWKAQSLKMYADENAKKEALKLIKDEILRLEALEWSVRIARRSVGFFMKRGLAELKEEFGEDAVTLDLASTPCNLSIRGGEEARRMVNRMIEESQVGFLSDMKRETQDLCPICFDEVSAPVLLGCGHIYCTACIRHYLTSAHERRQFPLVCAGNEDKCRTPIAIPTIRRFLSPRHFDQLVEVAVTTYIETQPEKFRYCTTPDCPQVYCFKGQKKSLTCPSCFVTVCTECHKEAHEGMTCAERALMNDPEEQERRNKEWAQSAGARRCPSCQVWVQKIEGCNHITCHCGAHFCWVCLAHYGGGSEVYDHLRVVHGGVFDHELNDEHRNLVQNDFDLAQRLQQEEDRANADGL</sequence>
<dbReference type="Gene3D" id="1.20.120.1750">
    <property type="match status" value="1"/>
</dbReference>
<dbReference type="GO" id="GO:0004842">
    <property type="term" value="F:ubiquitin-protein transferase activity"/>
    <property type="evidence" value="ECO:0007669"/>
    <property type="project" value="TreeGrafter"/>
</dbReference>
<dbReference type="Gene3D" id="3.30.70.330">
    <property type="match status" value="1"/>
</dbReference>
<dbReference type="CDD" id="cd22585">
    <property type="entry name" value="Rcat_RBR_DEAH12-like"/>
    <property type="match status" value="1"/>
</dbReference>
<keyword evidence="5 8" id="KW-0863">Zinc-finger</keyword>
<dbReference type="Proteomes" id="UP000242287">
    <property type="component" value="Unassembled WGS sequence"/>
</dbReference>
<evidence type="ECO:0000259" key="12">
    <source>
        <dbReference type="PROSITE" id="PS51873"/>
    </source>
</evidence>
<feature type="domain" description="RING-type" evidence="10">
    <location>
        <begin position="794"/>
        <end position="835"/>
    </location>
</feature>
<keyword evidence="4" id="KW-0677">Repeat</keyword>
<dbReference type="Pfam" id="PF13445">
    <property type="entry name" value="zf-RING_UBOX"/>
    <property type="match status" value="1"/>
</dbReference>
<dbReference type="GO" id="GO:0003676">
    <property type="term" value="F:nucleic acid binding"/>
    <property type="evidence" value="ECO:0007669"/>
    <property type="project" value="InterPro"/>
</dbReference>
<dbReference type="SMART" id="SM00356">
    <property type="entry name" value="ZnF_C3H1"/>
    <property type="match status" value="1"/>
</dbReference>
<dbReference type="PROSITE" id="PS50089">
    <property type="entry name" value="ZF_RING_2"/>
    <property type="match status" value="1"/>
</dbReference>
<evidence type="ECO:0000256" key="3">
    <source>
        <dbReference type="ARBA" id="ARBA00022723"/>
    </source>
</evidence>
<evidence type="ECO:0000256" key="8">
    <source>
        <dbReference type="PROSITE-ProRule" id="PRU00723"/>
    </source>
</evidence>
<dbReference type="OrthoDB" id="1431934at2759"/>
<dbReference type="InterPro" id="IPR013083">
    <property type="entry name" value="Znf_RING/FYVE/PHD"/>
</dbReference>
<evidence type="ECO:0008006" key="15">
    <source>
        <dbReference type="Google" id="ProtNLM"/>
    </source>
</evidence>
<evidence type="ECO:0000256" key="7">
    <source>
        <dbReference type="ARBA" id="ARBA00022833"/>
    </source>
</evidence>
<dbReference type="CDD" id="cd20335">
    <property type="entry name" value="BRcat_RBR"/>
    <property type="match status" value="1"/>
</dbReference>
<proteinExistence type="predicted"/>
<keyword evidence="3 8" id="KW-0479">Metal-binding</keyword>
<dbReference type="CDD" id="cd06503">
    <property type="entry name" value="ATP-synt_Fo_b"/>
    <property type="match status" value="1"/>
</dbReference>
<dbReference type="InterPro" id="IPR017907">
    <property type="entry name" value="Znf_RING_CS"/>
</dbReference>
<evidence type="ECO:0000256" key="1">
    <source>
        <dbReference type="ARBA" id="ARBA00004906"/>
    </source>
</evidence>
<dbReference type="GO" id="GO:0000151">
    <property type="term" value="C:ubiquitin ligase complex"/>
    <property type="evidence" value="ECO:0007669"/>
    <property type="project" value="TreeGrafter"/>
</dbReference>
<evidence type="ECO:0000259" key="10">
    <source>
        <dbReference type="PROSITE" id="PS50089"/>
    </source>
</evidence>
<dbReference type="InterPro" id="IPR001841">
    <property type="entry name" value="Znf_RING"/>
</dbReference>
<dbReference type="Pfam" id="PF01485">
    <property type="entry name" value="IBR"/>
    <property type="match status" value="1"/>
</dbReference>
<dbReference type="InterPro" id="IPR027370">
    <property type="entry name" value="Znf-RING_euk"/>
</dbReference>
<gene>
    <name evidence="13" type="ORF">AMATHDRAFT_3988</name>
</gene>
<feature type="domain" description="RING-type" evidence="12">
    <location>
        <begin position="790"/>
        <end position="1003"/>
    </location>
</feature>
<dbReference type="PANTHER" id="PTHR22770:SF13">
    <property type="entry name" value="RING-TYPE DOMAIN-CONTAINING PROTEIN"/>
    <property type="match status" value="1"/>
</dbReference>
<dbReference type="PROSITE" id="PS50103">
    <property type="entry name" value="ZF_C3H1"/>
    <property type="match status" value="1"/>
</dbReference>
<dbReference type="PROSITE" id="PS00518">
    <property type="entry name" value="ZF_RING_1"/>
    <property type="match status" value="1"/>
</dbReference>
<keyword evidence="2" id="KW-0808">Transferase</keyword>
<dbReference type="PANTHER" id="PTHR22770">
    <property type="entry name" value="UBIQUITIN CONJUGATING ENZYME 7 INTERACTING PROTEIN-RELATED"/>
    <property type="match status" value="1"/>
</dbReference>
<dbReference type="InterPro" id="IPR035979">
    <property type="entry name" value="RBD_domain_sf"/>
</dbReference>
<evidence type="ECO:0000313" key="13">
    <source>
        <dbReference type="EMBL" id="PFH50422.1"/>
    </source>
</evidence>
<comment type="pathway">
    <text evidence="1">Protein modification; protein ubiquitination.</text>
</comment>
<feature type="zinc finger region" description="C3H1-type" evidence="8">
    <location>
        <begin position="11"/>
        <end position="39"/>
    </location>
</feature>
<dbReference type="PROSITE" id="PS51873">
    <property type="entry name" value="TRIAD"/>
    <property type="match status" value="1"/>
</dbReference>
<dbReference type="InterPro" id="IPR002867">
    <property type="entry name" value="IBR_dom"/>
</dbReference>